<keyword evidence="2" id="KW-1185">Reference proteome</keyword>
<dbReference type="Proteomes" id="UP001586593">
    <property type="component" value="Unassembled WGS sequence"/>
</dbReference>
<evidence type="ECO:0000313" key="2">
    <source>
        <dbReference type="Proteomes" id="UP001586593"/>
    </source>
</evidence>
<dbReference type="EMBL" id="JAZHXJ010000136">
    <property type="protein sequence ID" value="KAL1872475.1"/>
    <property type="molecule type" value="Genomic_DNA"/>
</dbReference>
<protein>
    <submittedName>
        <fullName evidence="1">Uncharacterized protein</fullName>
    </submittedName>
</protein>
<evidence type="ECO:0000313" key="1">
    <source>
        <dbReference type="EMBL" id="KAL1872475.1"/>
    </source>
</evidence>
<sequence length="69" mass="7261">MPIIESPAKEAPMKTSKPKSEAVVIITEQPEAEPCPQLDDGTGMGLRGGNLNLGCTCCHGSCSFYKSCC</sequence>
<name>A0ABR3X9Y5_9PEZI</name>
<proteinExistence type="predicted"/>
<organism evidence="1 2">
    <name type="scientific">Phialemonium thermophilum</name>
    <dbReference type="NCBI Taxonomy" id="223376"/>
    <lineage>
        <taxon>Eukaryota</taxon>
        <taxon>Fungi</taxon>
        <taxon>Dikarya</taxon>
        <taxon>Ascomycota</taxon>
        <taxon>Pezizomycotina</taxon>
        <taxon>Sordariomycetes</taxon>
        <taxon>Sordariomycetidae</taxon>
        <taxon>Cephalothecales</taxon>
        <taxon>Cephalothecaceae</taxon>
        <taxon>Phialemonium</taxon>
    </lineage>
</organism>
<accession>A0ABR3X9Y5</accession>
<reference evidence="1 2" key="1">
    <citation type="journal article" date="2024" name="Commun. Biol.">
        <title>Comparative genomic analysis of thermophilic fungi reveals convergent evolutionary adaptations and gene losses.</title>
        <authorList>
            <person name="Steindorff A.S."/>
            <person name="Aguilar-Pontes M.V."/>
            <person name="Robinson A.J."/>
            <person name="Andreopoulos B."/>
            <person name="LaButti K."/>
            <person name="Kuo A."/>
            <person name="Mondo S."/>
            <person name="Riley R."/>
            <person name="Otillar R."/>
            <person name="Haridas S."/>
            <person name="Lipzen A."/>
            <person name="Grimwood J."/>
            <person name="Schmutz J."/>
            <person name="Clum A."/>
            <person name="Reid I.D."/>
            <person name="Moisan M.C."/>
            <person name="Butler G."/>
            <person name="Nguyen T.T.M."/>
            <person name="Dewar K."/>
            <person name="Conant G."/>
            <person name="Drula E."/>
            <person name="Henrissat B."/>
            <person name="Hansel C."/>
            <person name="Singer S."/>
            <person name="Hutchinson M.I."/>
            <person name="de Vries R.P."/>
            <person name="Natvig D.O."/>
            <person name="Powell A.J."/>
            <person name="Tsang A."/>
            <person name="Grigoriev I.V."/>
        </authorList>
    </citation>
    <scope>NUCLEOTIDE SEQUENCE [LARGE SCALE GENOMIC DNA]</scope>
    <source>
        <strain evidence="1 2">ATCC 24622</strain>
    </source>
</reference>
<gene>
    <name evidence="1" type="ORF">VTK73DRAFT_1472</name>
</gene>
<comment type="caution">
    <text evidence="1">The sequence shown here is derived from an EMBL/GenBank/DDBJ whole genome shotgun (WGS) entry which is preliminary data.</text>
</comment>